<keyword evidence="3" id="KW-1185">Reference proteome</keyword>
<dbReference type="Proteomes" id="UP000184041">
    <property type="component" value="Unassembled WGS sequence"/>
</dbReference>
<evidence type="ECO:0000313" key="3">
    <source>
        <dbReference type="Proteomes" id="UP000184041"/>
    </source>
</evidence>
<sequence>MNRIILLASALSLFFFANSWAQGTDEANTEDDSLMVNIADYGLLYQDKPKENRSPSQMPIYNPKQYEDKGFVWTPSEKWLYNMPVIGASKQDSSRRKSNK</sequence>
<name>A0A1M4TDV3_9BACT</name>
<proteinExistence type="predicted"/>
<dbReference type="AlphaFoldDB" id="A0A1M4TDV3"/>
<dbReference type="EMBL" id="FQUS01000001">
    <property type="protein sequence ID" value="SHE42467.1"/>
    <property type="molecule type" value="Genomic_DNA"/>
</dbReference>
<reference evidence="2 3" key="1">
    <citation type="submission" date="2016-11" db="EMBL/GenBank/DDBJ databases">
        <authorList>
            <person name="Jaros S."/>
            <person name="Januszkiewicz K."/>
            <person name="Wedrychowicz H."/>
        </authorList>
    </citation>
    <scope>NUCLEOTIDE SEQUENCE [LARGE SCALE GENOMIC DNA]</scope>
    <source>
        <strain evidence="2 3">DSM 21986</strain>
    </source>
</reference>
<dbReference type="RefSeq" id="WP_073059001.1">
    <property type="nucleotide sequence ID" value="NZ_FQUS01000001.1"/>
</dbReference>
<feature type="signal peptide" evidence="1">
    <location>
        <begin position="1"/>
        <end position="21"/>
    </location>
</feature>
<gene>
    <name evidence="2" type="ORF">SAMN05443144_101268</name>
</gene>
<organism evidence="2 3">
    <name type="scientific">Fodinibius roseus</name>
    <dbReference type="NCBI Taxonomy" id="1194090"/>
    <lineage>
        <taxon>Bacteria</taxon>
        <taxon>Pseudomonadati</taxon>
        <taxon>Balneolota</taxon>
        <taxon>Balneolia</taxon>
        <taxon>Balneolales</taxon>
        <taxon>Balneolaceae</taxon>
        <taxon>Fodinibius</taxon>
    </lineage>
</organism>
<accession>A0A1M4TDV3</accession>
<feature type="chain" id="PRO_5012589809" evidence="1">
    <location>
        <begin position="22"/>
        <end position="100"/>
    </location>
</feature>
<evidence type="ECO:0000313" key="2">
    <source>
        <dbReference type="EMBL" id="SHE42467.1"/>
    </source>
</evidence>
<keyword evidence="1" id="KW-0732">Signal</keyword>
<evidence type="ECO:0000256" key="1">
    <source>
        <dbReference type="SAM" id="SignalP"/>
    </source>
</evidence>
<protein>
    <submittedName>
        <fullName evidence="2">Uncharacterized protein</fullName>
    </submittedName>
</protein>